<dbReference type="OMA" id="IPYCHGS"/>
<dbReference type="Proteomes" id="UP000824469">
    <property type="component" value="Unassembled WGS sequence"/>
</dbReference>
<dbReference type="PANTHER" id="PTHR33178">
    <property type="match status" value="1"/>
</dbReference>
<dbReference type="InterPro" id="IPR011008">
    <property type="entry name" value="Dimeric_a/b-barrel"/>
</dbReference>
<gene>
    <name evidence="3" type="ORF">KI387_005300</name>
</gene>
<dbReference type="EMBL" id="JAHRHJ020000002">
    <property type="protein sequence ID" value="KAH9325122.1"/>
    <property type="molecule type" value="Genomic_DNA"/>
</dbReference>
<dbReference type="Gene3D" id="3.30.70.100">
    <property type="match status" value="2"/>
</dbReference>
<feature type="domain" description="Stress-response A/B barrel" evidence="2">
    <location>
        <begin position="164"/>
        <end position="240"/>
    </location>
</feature>
<dbReference type="SMART" id="SM00886">
    <property type="entry name" value="Dabb"/>
    <property type="match status" value="1"/>
</dbReference>
<organism evidence="3 4">
    <name type="scientific">Taxus chinensis</name>
    <name type="common">Chinese yew</name>
    <name type="synonym">Taxus wallichiana var. chinensis</name>
    <dbReference type="NCBI Taxonomy" id="29808"/>
    <lineage>
        <taxon>Eukaryota</taxon>
        <taxon>Viridiplantae</taxon>
        <taxon>Streptophyta</taxon>
        <taxon>Embryophyta</taxon>
        <taxon>Tracheophyta</taxon>
        <taxon>Spermatophyta</taxon>
        <taxon>Pinopsida</taxon>
        <taxon>Pinidae</taxon>
        <taxon>Conifers II</taxon>
        <taxon>Cupressales</taxon>
        <taxon>Taxaceae</taxon>
        <taxon>Taxus</taxon>
    </lineage>
</organism>
<keyword evidence="4" id="KW-1185">Reference proteome</keyword>
<dbReference type="PROSITE" id="PS51502">
    <property type="entry name" value="S_R_A_B_BARREL"/>
    <property type="match status" value="2"/>
</dbReference>
<comment type="subunit">
    <text evidence="1">Homodimer.</text>
</comment>
<reference evidence="3 4" key="1">
    <citation type="journal article" date="2021" name="Nat. Plants">
        <title>The Taxus genome provides insights into paclitaxel biosynthesis.</title>
        <authorList>
            <person name="Xiong X."/>
            <person name="Gou J."/>
            <person name="Liao Q."/>
            <person name="Li Y."/>
            <person name="Zhou Q."/>
            <person name="Bi G."/>
            <person name="Li C."/>
            <person name="Du R."/>
            <person name="Wang X."/>
            <person name="Sun T."/>
            <person name="Guo L."/>
            <person name="Liang H."/>
            <person name="Lu P."/>
            <person name="Wu Y."/>
            <person name="Zhang Z."/>
            <person name="Ro D.K."/>
            <person name="Shang Y."/>
            <person name="Huang S."/>
            <person name="Yan J."/>
        </authorList>
    </citation>
    <scope>NUCLEOTIDE SEQUENCE [LARGE SCALE GENOMIC DNA]</scope>
    <source>
        <strain evidence="3">Ta-2019</strain>
    </source>
</reference>
<dbReference type="AlphaFoldDB" id="A0AA38GKC0"/>
<sequence>YWAKPYNYLHHHESSLSRKMPRMIMLAAHGQSPKTVDNIPKPLGKRKVMEHVVLFRTKEGFSDEQEKDMLDFLYTSQYHMRGIIAISLGRIVNKNPEGCTHALYMRFPSKEVLAQYYRNPFQSRVLNENIIPYCHGSISVHYEAEVQDDIISLFRRGEDFEYGAEFFLLISVHENASVDTIRNALDAFTNLIQDFGSTIIQHTQGSNLSNNSKDYTHGIVIRFPSEEAVKIFTSSPSYID</sequence>
<feature type="domain" description="Stress-response A/B barrel" evidence="2">
    <location>
        <begin position="49"/>
        <end position="142"/>
    </location>
</feature>
<evidence type="ECO:0000313" key="4">
    <source>
        <dbReference type="Proteomes" id="UP000824469"/>
    </source>
</evidence>
<feature type="non-terminal residue" evidence="3">
    <location>
        <position position="1"/>
    </location>
</feature>
<evidence type="ECO:0000256" key="1">
    <source>
        <dbReference type="ARBA" id="ARBA00011738"/>
    </source>
</evidence>
<dbReference type="PANTHER" id="PTHR33178:SF5">
    <property type="entry name" value="EXPRESSED PROTEIN"/>
    <property type="match status" value="1"/>
</dbReference>
<dbReference type="InterPro" id="IPR013097">
    <property type="entry name" value="Dabb"/>
</dbReference>
<dbReference type="Pfam" id="PF07876">
    <property type="entry name" value="Dabb"/>
    <property type="match status" value="1"/>
</dbReference>
<dbReference type="SUPFAM" id="SSF54909">
    <property type="entry name" value="Dimeric alpha+beta barrel"/>
    <property type="match status" value="2"/>
</dbReference>
<accession>A0AA38GKC0</accession>
<proteinExistence type="predicted"/>
<comment type="caution">
    <text evidence="3">The sequence shown here is derived from an EMBL/GenBank/DDBJ whole genome shotgun (WGS) entry which is preliminary data.</text>
</comment>
<protein>
    <recommendedName>
        <fullName evidence="2">Stress-response A/B barrel domain-containing protein</fullName>
    </recommendedName>
</protein>
<evidence type="ECO:0000313" key="3">
    <source>
        <dbReference type="EMBL" id="KAH9325122.1"/>
    </source>
</evidence>
<evidence type="ECO:0000259" key="2">
    <source>
        <dbReference type="PROSITE" id="PS51502"/>
    </source>
</evidence>
<name>A0AA38GKC0_TAXCH</name>
<feature type="non-terminal residue" evidence="3">
    <location>
        <position position="240"/>
    </location>
</feature>
<dbReference type="InterPro" id="IPR044662">
    <property type="entry name" value="HS1/DABB1-like"/>
</dbReference>